<dbReference type="GO" id="GO:0004519">
    <property type="term" value="F:endonuclease activity"/>
    <property type="evidence" value="ECO:0007669"/>
    <property type="project" value="UniProtKB-KW"/>
</dbReference>
<dbReference type="GO" id="GO:0004386">
    <property type="term" value="F:helicase activity"/>
    <property type="evidence" value="ECO:0007669"/>
    <property type="project" value="UniProtKB-KW"/>
</dbReference>
<gene>
    <name evidence="12" type="ORF">IE37_01843</name>
</gene>
<dbReference type="EMBL" id="QGDI01000007">
    <property type="protein sequence ID" value="PWJ12153.1"/>
    <property type="molecule type" value="Genomic_DNA"/>
</dbReference>
<dbReference type="NCBIfam" id="TIGR01587">
    <property type="entry name" value="cas3_core"/>
    <property type="match status" value="1"/>
</dbReference>
<keyword evidence="7 12" id="KW-0347">Helicase</keyword>
<protein>
    <submittedName>
        <fullName evidence="12">CRISPR-associated endonuclease/helicase Cas3</fullName>
    </submittedName>
</protein>
<keyword evidence="3" id="KW-0540">Nuclease</keyword>
<dbReference type="GO" id="GO:0051607">
    <property type="term" value="P:defense response to virus"/>
    <property type="evidence" value="ECO:0007669"/>
    <property type="project" value="UniProtKB-KW"/>
</dbReference>
<evidence type="ECO:0000256" key="1">
    <source>
        <dbReference type="ARBA" id="ARBA00006847"/>
    </source>
</evidence>
<dbReference type="GO" id="GO:0046872">
    <property type="term" value="F:metal ion binding"/>
    <property type="evidence" value="ECO:0007669"/>
    <property type="project" value="UniProtKB-KW"/>
</dbReference>
<dbReference type="InterPro" id="IPR006474">
    <property type="entry name" value="Helicase_Cas3_CRISPR-ass_core"/>
</dbReference>
<evidence type="ECO:0000313" key="13">
    <source>
        <dbReference type="Proteomes" id="UP000245720"/>
    </source>
</evidence>
<dbReference type="AlphaFoldDB" id="A0A315XXY9"/>
<dbReference type="PROSITE" id="PS51192">
    <property type="entry name" value="HELICASE_ATP_BIND_1"/>
    <property type="match status" value="1"/>
</dbReference>
<evidence type="ECO:0000256" key="4">
    <source>
        <dbReference type="ARBA" id="ARBA00022723"/>
    </source>
</evidence>
<dbReference type="InterPro" id="IPR006674">
    <property type="entry name" value="HD_domain"/>
</dbReference>
<dbReference type="InterPro" id="IPR006483">
    <property type="entry name" value="CRISPR-assoc_Cas3_HD"/>
</dbReference>
<evidence type="ECO:0000259" key="11">
    <source>
        <dbReference type="PROSITE" id="PS51643"/>
    </source>
</evidence>
<dbReference type="InterPro" id="IPR001650">
    <property type="entry name" value="Helicase_C-like"/>
</dbReference>
<dbReference type="NCBIfam" id="TIGR01596">
    <property type="entry name" value="cas3_HD"/>
    <property type="match status" value="1"/>
</dbReference>
<dbReference type="CDD" id="cd17930">
    <property type="entry name" value="DEXHc_cas3"/>
    <property type="match status" value="1"/>
</dbReference>
<dbReference type="InterPro" id="IPR014001">
    <property type="entry name" value="Helicase_ATP-bd"/>
</dbReference>
<keyword evidence="5" id="KW-0547">Nucleotide-binding</keyword>
<evidence type="ECO:0000256" key="6">
    <source>
        <dbReference type="ARBA" id="ARBA00022801"/>
    </source>
</evidence>
<dbReference type="SUPFAM" id="SSF109604">
    <property type="entry name" value="HD-domain/PDEase-like"/>
    <property type="match status" value="1"/>
</dbReference>
<comment type="similarity">
    <text evidence="1">In the N-terminal section; belongs to the CRISPR-associated nuclease Cas3-HD family.</text>
</comment>
<keyword evidence="4" id="KW-0479">Metal-binding</keyword>
<dbReference type="Pfam" id="PF04851">
    <property type="entry name" value="ResIII"/>
    <property type="match status" value="1"/>
</dbReference>
<keyword evidence="9" id="KW-0051">Antiviral defense</keyword>
<feature type="domain" description="Helicase ATP-binding" evidence="10">
    <location>
        <begin position="248"/>
        <end position="432"/>
    </location>
</feature>
<evidence type="ECO:0000256" key="7">
    <source>
        <dbReference type="ARBA" id="ARBA00022806"/>
    </source>
</evidence>
<dbReference type="PROSITE" id="PS51643">
    <property type="entry name" value="HD_CAS3"/>
    <property type="match status" value="1"/>
</dbReference>
<dbReference type="RefSeq" id="WP_109726613.1">
    <property type="nucleotide sequence ID" value="NZ_QGDI01000007.1"/>
</dbReference>
<dbReference type="Proteomes" id="UP000245720">
    <property type="component" value="Unassembled WGS sequence"/>
</dbReference>
<dbReference type="Gene3D" id="1.10.3210.30">
    <property type="match status" value="1"/>
</dbReference>
<dbReference type="GO" id="GO:0005524">
    <property type="term" value="F:ATP binding"/>
    <property type="evidence" value="ECO:0007669"/>
    <property type="project" value="UniProtKB-KW"/>
</dbReference>
<dbReference type="InterPro" id="IPR027417">
    <property type="entry name" value="P-loop_NTPase"/>
</dbReference>
<dbReference type="InterPro" id="IPR054712">
    <property type="entry name" value="Cas3-like_dom"/>
</dbReference>
<name>A0A315XXY9_RUMFL</name>
<dbReference type="CDD" id="cd09641">
    <property type="entry name" value="Cas3''_I"/>
    <property type="match status" value="1"/>
</dbReference>
<keyword evidence="12" id="KW-0255">Endonuclease</keyword>
<dbReference type="Pfam" id="PF01966">
    <property type="entry name" value="HD"/>
    <property type="match status" value="1"/>
</dbReference>
<evidence type="ECO:0000259" key="10">
    <source>
        <dbReference type="PROSITE" id="PS51192"/>
    </source>
</evidence>
<dbReference type="SUPFAM" id="SSF52540">
    <property type="entry name" value="P-loop containing nucleoside triphosphate hydrolases"/>
    <property type="match status" value="1"/>
</dbReference>
<dbReference type="InterPro" id="IPR038257">
    <property type="entry name" value="CRISPR-assoc_Cas3_HD_sf"/>
</dbReference>
<dbReference type="GO" id="GO:0003677">
    <property type="term" value="F:DNA binding"/>
    <property type="evidence" value="ECO:0007669"/>
    <property type="project" value="InterPro"/>
</dbReference>
<evidence type="ECO:0000256" key="3">
    <source>
        <dbReference type="ARBA" id="ARBA00022722"/>
    </source>
</evidence>
<evidence type="ECO:0000256" key="9">
    <source>
        <dbReference type="ARBA" id="ARBA00023118"/>
    </source>
</evidence>
<proteinExistence type="inferred from homology"/>
<dbReference type="SMART" id="SM00490">
    <property type="entry name" value="HELICc"/>
    <property type="match status" value="1"/>
</dbReference>
<evidence type="ECO:0000256" key="8">
    <source>
        <dbReference type="ARBA" id="ARBA00022840"/>
    </source>
</evidence>
<organism evidence="12 13">
    <name type="scientific">Ruminococcus flavefaciens</name>
    <dbReference type="NCBI Taxonomy" id="1265"/>
    <lineage>
        <taxon>Bacteria</taxon>
        <taxon>Bacillati</taxon>
        <taxon>Bacillota</taxon>
        <taxon>Clostridia</taxon>
        <taxon>Eubacteriales</taxon>
        <taxon>Oscillospiraceae</taxon>
        <taxon>Ruminococcus</taxon>
    </lineage>
</organism>
<dbReference type="InterPro" id="IPR006935">
    <property type="entry name" value="Helicase/UvrB_N"/>
</dbReference>
<keyword evidence="6" id="KW-0378">Hydrolase</keyword>
<dbReference type="GO" id="GO:0016787">
    <property type="term" value="F:hydrolase activity"/>
    <property type="evidence" value="ECO:0007669"/>
    <property type="project" value="UniProtKB-KW"/>
</dbReference>
<feature type="domain" description="HD Cas3-type" evidence="11">
    <location>
        <begin position="9"/>
        <end position="193"/>
    </location>
</feature>
<dbReference type="Pfam" id="PF22590">
    <property type="entry name" value="Cas3-like_C_2"/>
    <property type="match status" value="1"/>
</dbReference>
<keyword evidence="8" id="KW-0067">ATP-binding</keyword>
<comment type="similarity">
    <text evidence="2">In the central section; belongs to the CRISPR-associated helicase Cas3 family.</text>
</comment>
<evidence type="ECO:0000313" key="12">
    <source>
        <dbReference type="EMBL" id="PWJ12153.1"/>
    </source>
</evidence>
<evidence type="ECO:0000256" key="2">
    <source>
        <dbReference type="ARBA" id="ARBA00009046"/>
    </source>
</evidence>
<dbReference type="Gene3D" id="3.40.50.300">
    <property type="entry name" value="P-loop containing nucleotide triphosphate hydrolases"/>
    <property type="match status" value="2"/>
</dbReference>
<sequence length="772" mass="87800">MFTAHISTDMKREQSVQEHCRNTAELCGGYCKLFGAENIGRLSGLLHDIGKLCSDFDNYIRGISGFSRGEIDHSYAGAKFITENSDKAHAGVARLIARVIISHHGLHDWVDDNCRDYFHIRIANDKNYEQIKENTSLMISADEFDGLLEKADDEYRIICQKIKNISKNKTDCAFYLGLFERLIESALIDADRTDTAAFMDDEEYPEYFALHDLWLFMKNNMEKKLDSFSDRTDVISDQRKSISERCADFAKNDVKICRLIVPTGGGKTLSSLRFAIEYCLEHGMEKIIYTAPFMSILEQNSAEIKGIAGEENFIEHHSNALSEKSDNSEELSAYELHTERWDKPVIATTMVQFLNSLFLGKSASVRRFHRLAKSVIIIDEVQSMPLKCVNMFDLAVNFLSNICGAAIVLCTATQPVTDDVRFPMLLDEKESMTGDFKADFEIFRRTEIIPKTDEYGYSNEEAADFCIDKFTLAGDLLVIVNTKSSALKIYELIKEKCQNDAEVVHLSTNMCPQHRRDKIEAIRVLLNEKKPVICVTTQLIEAGVDISFRCVVRSLAGLDSAVQAAGRCNRHGENNDICPVYLIKLKEEKLGNLKGISTAQYITQRIINKYEDISSPDVVSDYFRELYNNEKEKLSYSVRENETLVNYLSLNTKRYEMLPDPKTCSQFESQAFKTAGKLFNVIDENTRDVIVPYNKEAEEIISRLENNHENISLLLRKAQKYTVSIYIGTERKLYENNSLRDISCGAAILDRSHYNSEVGIDIEGAEKELLVF</sequence>
<reference evidence="12 13" key="1">
    <citation type="submission" date="2018-05" db="EMBL/GenBank/DDBJ databases">
        <title>The Hungate 1000. A catalogue of reference genomes from the rumen microbiome.</title>
        <authorList>
            <person name="Kelly W."/>
        </authorList>
    </citation>
    <scope>NUCLEOTIDE SEQUENCE [LARGE SCALE GENOMIC DNA]</scope>
    <source>
        <strain evidence="12 13">SAb67</strain>
    </source>
</reference>
<accession>A0A315XXY9</accession>
<comment type="caution">
    <text evidence="12">The sequence shown here is derived from an EMBL/GenBank/DDBJ whole genome shotgun (WGS) entry which is preliminary data.</text>
</comment>
<evidence type="ECO:0000256" key="5">
    <source>
        <dbReference type="ARBA" id="ARBA00022741"/>
    </source>
</evidence>
<dbReference type="OrthoDB" id="9810236at2"/>